<proteinExistence type="predicted"/>
<dbReference type="Proteomes" id="UP000784294">
    <property type="component" value="Unassembled WGS sequence"/>
</dbReference>
<dbReference type="Pfam" id="PF16057">
    <property type="entry name" value="DUF4800"/>
    <property type="match status" value="1"/>
</dbReference>
<dbReference type="OrthoDB" id="10675254at2759"/>
<comment type="caution">
    <text evidence="1">The sequence shown here is derived from an EMBL/GenBank/DDBJ whole genome shotgun (WGS) entry which is preliminary data.</text>
</comment>
<organism evidence="1 2">
    <name type="scientific">Protopolystoma xenopodis</name>
    <dbReference type="NCBI Taxonomy" id="117903"/>
    <lineage>
        <taxon>Eukaryota</taxon>
        <taxon>Metazoa</taxon>
        <taxon>Spiralia</taxon>
        <taxon>Lophotrochozoa</taxon>
        <taxon>Platyhelminthes</taxon>
        <taxon>Monogenea</taxon>
        <taxon>Polyopisthocotylea</taxon>
        <taxon>Polystomatidea</taxon>
        <taxon>Polystomatidae</taxon>
        <taxon>Protopolystoma</taxon>
    </lineage>
</organism>
<evidence type="ECO:0000313" key="2">
    <source>
        <dbReference type="Proteomes" id="UP000784294"/>
    </source>
</evidence>
<protein>
    <submittedName>
        <fullName evidence="1">Uncharacterized protein</fullName>
    </submittedName>
</protein>
<gene>
    <name evidence="1" type="ORF">PXEA_LOCUS13692</name>
</gene>
<dbReference type="AlphaFoldDB" id="A0A3S5AMH2"/>
<sequence>MSRIAFLLYRINSLMHQSNPLDMQVYCPGYNVYRRSIHLVSGFNIGKNPNFATSDLYPFPELVPFTSSSAAFLSSEPTVASCPRLEVEDPKNLLESHKITVKNMHCPKSVNQAELPSQEAILSEASDEQQTLRLSGQFSSLDHLDSFHYMAPLMKTLLSEYSEVLQLGRLTPNLPLDSNRFYEDFRAYSAIPGGEWNRFIAENVGILYLTQMSYLGHL</sequence>
<accession>A0A3S5AMH2</accession>
<reference evidence="1" key="1">
    <citation type="submission" date="2018-11" db="EMBL/GenBank/DDBJ databases">
        <authorList>
            <consortium name="Pathogen Informatics"/>
        </authorList>
    </citation>
    <scope>NUCLEOTIDE SEQUENCE</scope>
</reference>
<name>A0A3S5AMH2_9PLAT</name>
<evidence type="ECO:0000313" key="1">
    <source>
        <dbReference type="EMBL" id="VEL20252.1"/>
    </source>
</evidence>
<dbReference type="EMBL" id="CAAALY010045499">
    <property type="protein sequence ID" value="VEL20252.1"/>
    <property type="molecule type" value="Genomic_DNA"/>
</dbReference>
<keyword evidence="2" id="KW-1185">Reference proteome</keyword>